<dbReference type="EMBL" id="FM992690">
    <property type="protein sequence ID" value="CAX42557.1"/>
    <property type="molecule type" value="Genomic_DNA"/>
</dbReference>
<protein>
    <submittedName>
        <fullName evidence="2">Uncharacterized protein</fullName>
    </submittedName>
</protein>
<gene>
    <name evidence="1" type="ordered locus">Cd36_80270</name>
    <name evidence="2" type="ORF">CD36_80270</name>
</gene>
<evidence type="ECO:0000313" key="1">
    <source>
        <dbReference type="CGD" id="CAL0000166107"/>
    </source>
</evidence>
<evidence type="ECO:0000313" key="3">
    <source>
        <dbReference type="Proteomes" id="UP000002605"/>
    </source>
</evidence>
<dbReference type="eggNOG" id="ENOG502TEBM">
    <property type="taxonomic scope" value="Eukaryota"/>
</dbReference>
<dbReference type="RefSeq" id="XP_002418975.1">
    <property type="nucleotide sequence ID" value="XM_002418930.1"/>
</dbReference>
<accession>B9WD08</accession>
<sequence length="786" mass="90362">MILWFQRRGGLRQLWRHVCTSVTPESSPAVYLSKLENARAETKTILPLNSFASLGKVTKFQNATKRRIDVSRHLELEIQSVFHQVIKLHHWFSNKKVLESTVDLINRDRGQILIMRIQLDHVFTSHHVPSAAEKKEIDSLIHSVVKKIFDSNLDFGMKLDKMYPPVIKYYQTSDASNYVQATLQVETSQLTDLNCNIKKMATKFQNLHKLASSMKRTDQKSPPLAFYGSLKKTSSGVIQEIILSEALQARICNRIKQTIAHRGEVSILGEEPKASAIISQVGKEFRLSIKTNVYVEQYPKKFASFHYKRDLSEMNYEIVQLVFKGLKGTGIELDEIYTLDSLVKENSVVSTSSKLRIVFAEDYLKPSDSTLIFPEVNEEVLPKRRKLDRNSKQRDNKGFRFVNFDKLQGIGLASYKKAGPEKPCYTVTLTDWNTGRGGGGYRPVLGLSPLTVTSVAGKNFKNPTNREVIELIGFSILRELSCKWAITNLTIKPIHIINGFLASVRSAKLMEQSPKGYIKLDLINAVQAYMGLKYLEENKIDGIAKWYKTRLETINLSFYFDKDTWITKQQPKLESLCQSHVAGPLDLTLFSQVNRPTLLKYLPHKLPPIPRLNNNFLYSFIRLSFSHPFHNKKHNKLIYFKKSLDGLGDAILKRLSCEYFMNVSQTDPTFKWNIDDIHFINTNILFGRLAIAYRLHEGIQNENYSTFIKNRLLGPLDSANVFLGNHFEILVSVLYLDNPETCKEWMFKVYDAIRGNLTTSNETETFLDKEKYIRLYEHQLKTHTLY</sequence>
<dbReference type="Proteomes" id="UP000002605">
    <property type="component" value="Chromosome 3"/>
</dbReference>
<dbReference type="CGD" id="CAL0000166107">
    <property type="gene designation" value="Cd36_80270"/>
</dbReference>
<name>B9WD08_CANDC</name>
<evidence type="ECO:0000313" key="2">
    <source>
        <dbReference type="EMBL" id="CAX42557.1"/>
    </source>
</evidence>
<dbReference type="GeneID" id="8046757"/>
<dbReference type="KEGG" id="cdu:CD36_80270"/>
<reference evidence="2 3" key="1">
    <citation type="journal article" date="2009" name="Genome Res.">
        <title>Comparative genomics of the fungal pathogens Candida dubliniensis and Candida albicans.</title>
        <authorList>
            <person name="Jackson A.P."/>
            <person name="Gamble J.A."/>
            <person name="Yeomans T."/>
            <person name="Moran G.P."/>
            <person name="Saunders D."/>
            <person name="Harris D."/>
            <person name="Aslett M."/>
            <person name="Barrell J.F."/>
            <person name="Butler G."/>
            <person name="Citiulo F."/>
            <person name="Coleman D.C."/>
            <person name="de Groot P.W.J."/>
            <person name="Goodwin T.J."/>
            <person name="Quail M.A."/>
            <person name="McQuillan J."/>
            <person name="Munro C.A."/>
            <person name="Pain A."/>
            <person name="Poulter R.T."/>
            <person name="Rajandream M.A."/>
            <person name="Renauld H."/>
            <person name="Spiering M.J."/>
            <person name="Tivey A."/>
            <person name="Gow N.A.R."/>
            <person name="Barrell B."/>
            <person name="Sullivan D.J."/>
            <person name="Berriman M."/>
        </authorList>
    </citation>
    <scope>NUCLEOTIDE SEQUENCE [LARGE SCALE GENOMIC DNA]</scope>
    <source>
        <strain evidence="3">CD36 / ATCC MYA-646 / CBS 7987 / NCPF 3949 / NRRL Y-17841</strain>
    </source>
</reference>
<dbReference type="VEuPathDB" id="FungiDB:CD36_80270"/>
<dbReference type="OrthoDB" id="4024589at2759"/>
<organism evidence="2 3">
    <name type="scientific">Candida dubliniensis (strain CD36 / ATCC MYA-646 / CBS 7987 / NCPF 3949 / NRRL Y-17841)</name>
    <name type="common">Yeast</name>
    <dbReference type="NCBI Taxonomy" id="573826"/>
    <lineage>
        <taxon>Eukaryota</taxon>
        <taxon>Fungi</taxon>
        <taxon>Dikarya</taxon>
        <taxon>Ascomycota</taxon>
        <taxon>Saccharomycotina</taxon>
        <taxon>Pichiomycetes</taxon>
        <taxon>Debaryomycetaceae</taxon>
        <taxon>Candida/Lodderomyces clade</taxon>
        <taxon>Candida</taxon>
    </lineage>
</organism>
<proteinExistence type="predicted"/>
<keyword evidence="3" id="KW-1185">Reference proteome</keyword>
<dbReference type="HOGENOM" id="CLU_356780_0_0_1"/>
<dbReference type="AlphaFoldDB" id="B9WD08"/>